<gene>
    <name evidence="1" type="ORF">HPB49_004333</name>
</gene>
<dbReference type="EMBL" id="CM023472">
    <property type="protein sequence ID" value="KAH7958701.1"/>
    <property type="molecule type" value="Genomic_DNA"/>
</dbReference>
<proteinExistence type="predicted"/>
<dbReference type="Proteomes" id="UP000821865">
    <property type="component" value="Chromosome 3"/>
</dbReference>
<organism evidence="1 2">
    <name type="scientific">Dermacentor silvarum</name>
    <name type="common">Tick</name>
    <dbReference type="NCBI Taxonomy" id="543639"/>
    <lineage>
        <taxon>Eukaryota</taxon>
        <taxon>Metazoa</taxon>
        <taxon>Ecdysozoa</taxon>
        <taxon>Arthropoda</taxon>
        <taxon>Chelicerata</taxon>
        <taxon>Arachnida</taxon>
        <taxon>Acari</taxon>
        <taxon>Parasitiformes</taxon>
        <taxon>Ixodida</taxon>
        <taxon>Ixodoidea</taxon>
        <taxon>Ixodidae</taxon>
        <taxon>Rhipicephalinae</taxon>
        <taxon>Dermacentor</taxon>
    </lineage>
</organism>
<sequence length="179" mass="19567">MDRVGAEGPYPDSTYALINLVGQPSVTQFPFRGYLLVPVDGSGKEVIKAAAEAQSTKRPLWFVFSGVGCQWKGMAQQMMHFDLFARSIQKSHELLKQFGIDLIDLVIFDNEDKAVASLYGCIAAIQVALVDVLFALGIRPDGMVGHSMGEIGCAYADWMSDSRADRTVGLLARALRRHG</sequence>
<comment type="caution">
    <text evidence="1">The sequence shown here is derived from an EMBL/GenBank/DDBJ whole genome shotgun (WGS) entry which is preliminary data.</text>
</comment>
<name>A0ACB8D2V6_DERSI</name>
<reference evidence="1" key="1">
    <citation type="submission" date="2020-05" db="EMBL/GenBank/DDBJ databases">
        <title>Large-scale comparative analyses of tick genomes elucidate their genetic diversity and vector capacities.</title>
        <authorList>
            <person name="Jia N."/>
            <person name="Wang J."/>
            <person name="Shi W."/>
            <person name="Du L."/>
            <person name="Sun Y."/>
            <person name="Zhan W."/>
            <person name="Jiang J."/>
            <person name="Wang Q."/>
            <person name="Zhang B."/>
            <person name="Ji P."/>
            <person name="Sakyi L.B."/>
            <person name="Cui X."/>
            <person name="Yuan T."/>
            <person name="Jiang B."/>
            <person name="Yang W."/>
            <person name="Lam T.T.-Y."/>
            <person name="Chang Q."/>
            <person name="Ding S."/>
            <person name="Wang X."/>
            <person name="Zhu J."/>
            <person name="Ruan X."/>
            <person name="Zhao L."/>
            <person name="Wei J."/>
            <person name="Que T."/>
            <person name="Du C."/>
            <person name="Cheng J."/>
            <person name="Dai P."/>
            <person name="Han X."/>
            <person name="Huang E."/>
            <person name="Gao Y."/>
            <person name="Liu J."/>
            <person name="Shao H."/>
            <person name="Ye R."/>
            <person name="Li L."/>
            <person name="Wei W."/>
            <person name="Wang X."/>
            <person name="Wang C."/>
            <person name="Yang T."/>
            <person name="Huo Q."/>
            <person name="Li W."/>
            <person name="Guo W."/>
            <person name="Chen H."/>
            <person name="Zhou L."/>
            <person name="Ni X."/>
            <person name="Tian J."/>
            <person name="Zhou Y."/>
            <person name="Sheng Y."/>
            <person name="Liu T."/>
            <person name="Pan Y."/>
            <person name="Xia L."/>
            <person name="Li J."/>
            <person name="Zhao F."/>
            <person name="Cao W."/>
        </authorList>
    </citation>
    <scope>NUCLEOTIDE SEQUENCE</scope>
    <source>
        <strain evidence="1">Dsil-2018</strain>
    </source>
</reference>
<evidence type="ECO:0000313" key="1">
    <source>
        <dbReference type="EMBL" id="KAH7958701.1"/>
    </source>
</evidence>
<protein>
    <submittedName>
        <fullName evidence="1">Uncharacterized protein</fullName>
    </submittedName>
</protein>
<accession>A0ACB8D2V6</accession>
<evidence type="ECO:0000313" key="2">
    <source>
        <dbReference type="Proteomes" id="UP000821865"/>
    </source>
</evidence>
<keyword evidence="2" id="KW-1185">Reference proteome</keyword>